<comment type="similarity">
    <text evidence="3 6">Belongs to the FlgI family.</text>
</comment>
<keyword evidence="7" id="KW-0969">Cilium</keyword>
<dbReference type="InterPro" id="IPR001782">
    <property type="entry name" value="Flag_FlgI"/>
</dbReference>
<dbReference type="HAMAP" id="MF_00416">
    <property type="entry name" value="FlgI"/>
    <property type="match status" value="1"/>
</dbReference>
<keyword evidence="8" id="KW-1185">Reference proteome</keyword>
<gene>
    <name evidence="6" type="primary">flgI</name>
    <name evidence="7" type="ORF">C1C98_04120</name>
</gene>
<evidence type="ECO:0000256" key="5">
    <source>
        <dbReference type="ARBA" id="ARBA00023143"/>
    </source>
</evidence>
<comment type="subunit">
    <text evidence="6">The basal body constitutes a major portion of the flagellar organelle and consists of four rings (L,P,S, and M) mounted on a central rod.</text>
</comment>
<sequence length="384" mass="39672">MADAVFIPSFLRAALSESRMLHALLLACTLLLGGAAQAEQIRDIADFAGVRPNSLVGYGLVVGLDGSGDQTTQSPFTEQGLTNMLSQLGVTLPADANMQMRNIAAVIVTANLPALSRPGLQIDVVVSSIGNARSLRGGTLLMTPMKGADGEVYAVAQGNLLVGGAGASANGSSVQVNQLAGGRISRGAIVERAVPLHLSSENGLLSLNMHEPDPATAQRVVYAINSELGRTVASAMDGGMIQIQGPLSPNERVNFMARIESIEVLPIQARPKVILDSRTGSVVLNSSVKLYRAAVAHGNLSVIIDTTNTVSQPGAFSGGQTAITSKSDISIESQGGSLHLLEGTANLMDVVKGLNALGATPQDLMVILQALKAAGSLRAELEII</sequence>
<dbReference type="Pfam" id="PF02119">
    <property type="entry name" value="FlgI"/>
    <property type="match status" value="1"/>
</dbReference>
<dbReference type="NCBIfam" id="NF003676">
    <property type="entry name" value="PRK05303.1"/>
    <property type="match status" value="1"/>
</dbReference>
<reference evidence="7 8" key="1">
    <citation type="submission" date="2018-01" db="EMBL/GenBank/DDBJ databases">
        <title>Tropical forage species Digitaria eriantha prevents oxidative stress under low temperature conditions by the incorporation of polyhydroxybutyrate-producing endophytic bacteria.</title>
        <authorList>
            <person name="Stritzler M."/>
            <person name="Ayub N."/>
        </authorList>
    </citation>
    <scope>NUCLEOTIDE SEQUENCE [LARGE SCALE GENOMIC DNA]</scope>
    <source>
        <strain evidence="7 8">FR1</strain>
    </source>
</reference>
<keyword evidence="5 6" id="KW-0975">Bacterial flagellum</keyword>
<accession>A0ABM6QW64</accession>
<name>A0ABM6QW64_PSEO1</name>
<evidence type="ECO:0000256" key="4">
    <source>
        <dbReference type="ARBA" id="ARBA00022729"/>
    </source>
</evidence>
<dbReference type="PANTHER" id="PTHR30381:SF0">
    <property type="entry name" value="FLAGELLAR P-RING PROTEIN"/>
    <property type="match status" value="1"/>
</dbReference>
<keyword evidence="7" id="KW-0966">Cell projection</keyword>
<comment type="function">
    <text evidence="1 6">Assembles around the rod to form the L-ring and probably protects the motor/basal body from shearing forces during rotation.</text>
</comment>
<organism evidence="7 8">
    <name type="scientific">Pseudomonas ogarae (strain DSM 112162 / CECT 30235 / F113)</name>
    <dbReference type="NCBI Taxonomy" id="1114970"/>
    <lineage>
        <taxon>Bacteria</taxon>
        <taxon>Pseudomonadati</taxon>
        <taxon>Pseudomonadota</taxon>
        <taxon>Gammaproteobacteria</taxon>
        <taxon>Pseudomonadales</taxon>
        <taxon>Pseudomonadaceae</taxon>
        <taxon>Pseudomonas</taxon>
    </lineage>
</organism>
<proteinExistence type="inferred from homology"/>
<keyword evidence="7" id="KW-0282">Flagellum</keyword>
<evidence type="ECO:0000256" key="6">
    <source>
        <dbReference type="HAMAP-Rule" id="MF_00416"/>
    </source>
</evidence>
<evidence type="ECO:0000313" key="7">
    <source>
        <dbReference type="EMBL" id="AUO44679.1"/>
    </source>
</evidence>
<evidence type="ECO:0000256" key="1">
    <source>
        <dbReference type="ARBA" id="ARBA00002591"/>
    </source>
</evidence>
<evidence type="ECO:0000256" key="2">
    <source>
        <dbReference type="ARBA" id="ARBA00004117"/>
    </source>
</evidence>
<dbReference type="PRINTS" id="PR01010">
    <property type="entry name" value="FLGPRINGFLGI"/>
</dbReference>
<dbReference type="PANTHER" id="PTHR30381">
    <property type="entry name" value="FLAGELLAR P-RING PERIPLASMIC PROTEIN FLGI"/>
    <property type="match status" value="1"/>
</dbReference>
<evidence type="ECO:0000313" key="8">
    <source>
        <dbReference type="Proteomes" id="UP000235315"/>
    </source>
</evidence>
<dbReference type="EMBL" id="CP025738">
    <property type="protein sequence ID" value="AUO44679.1"/>
    <property type="molecule type" value="Genomic_DNA"/>
</dbReference>
<evidence type="ECO:0000256" key="3">
    <source>
        <dbReference type="ARBA" id="ARBA00008994"/>
    </source>
</evidence>
<dbReference type="Proteomes" id="UP000235315">
    <property type="component" value="Chromosome"/>
</dbReference>
<protein>
    <recommendedName>
        <fullName evidence="6">Flagellar P-ring protein</fullName>
    </recommendedName>
    <alternativeName>
        <fullName evidence="6">Basal body P-ring protein</fullName>
    </alternativeName>
</protein>
<comment type="subcellular location">
    <subcellularLocation>
        <location evidence="2 6">Bacterial flagellum basal body</location>
    </subcellularLocation>
</comment>
<keyword evidence="4" id="KW-0732">Signal</keyword>